<keyword evidence="1" id="KW-0732">Signal</keyword>
<gene>
    <name evidence="3" type="primary">LOC108841545</name>
</gene>
<feature type="chain" id="PRO_5040971920" evidence="1">
    <location>
        <begin position="23"/>
        <end position="107"/>
    </location>
</feature>
<organism evidence="2 3">
    <name type="scientific">Raphanus sativus</name>
    <name type="common">Radish</name>
    <name type="synonym">Raphanus raphanistrum var. sativus</name>
    <dbReference type="NCBI Taxonomy" id="3726"/>
    <lineage>
        <taxon>Eukaryota</taxon>
        <taxon>Viridiplantae</taxon>
        <taxon>Streptophyta</taxon>
        <taxon>Embryophyta</taxon>
        <taxon>Tracheophyta</taxon>
        <taxon>Spermatophyta</taxon>
        <taxon>Magnoliopsida</taxon>
        <taxon>eudicotyledons</taxon>
        <taxon>Gunneridae</taxon>
        <taxon>Pentapetalae</taxon>
        <taxon>rosids</taxon>
        <taxon>malvids</taxon>
        <taxon>Brassicales</taxon>
        <taxon>Brassicaceae</taxon>
        <taxon>Brassiceae</taxon>
        <taxon>Raphanus</taxon>
    </lineage>
</organism>
<dbReference type="RefSeq" id="XP_056851444.1">
    <property type="nucleotide sequence ID" value="XM_056995464.1"/>
</dbReference>
<evidence type="ECO:0000313" key="3">
    <source>
        <dbReference type="RefSeq" id="XP_056851444.1"/>
    </source>
</evidence>
<dbReference type="Proteomes" id="UP000504610">
    <property type="component" value="Chromosome 9"/>
</dbReference>
<sequence>MNIVRLGFALFCALWIPPENDPIDWVSRSSSRSRIQEERTCLVLLPKLDHIHTVSFSLSVTADSDGGQEDRSRKVVQIASPLRRKSLTRKMQEMKVMKQFAGILVTF</sequence>
<reference evidence="2" key="1">
    <citation type="journal article" date="2019" name="Database">
        <title>The radish genome database (RadishGD): an integrated information resource for radish genomics.</title>
        <authorList>
            <person name="Yu H.J."/>
            <person name="Baek S."/>
            <person name="Lee Y.J."/>
            <person name="Cho A."/>
            <person name="Mun J.H."/>
        </authorList>
    </citation>
    <scope>NUCLEOTIDE SEQUENCE [LARGE SCALE GENOMIC DNA]</scope>
    <source>
        <strain evidence="2">cv. WK10039</strain>
    </source>
</reference>
<dbReference type="AlphaFoldDB" id="A0A9W3CIZ0"/>
<evidence type="ECO:0000313" key="2">
    <source>
        <dbReference type="Proteomes" id="UP000504610"/>
    </source>
</evidence>
<proteinExistence type="predicted"/>
<evidence type="ECO:0000256" key="1">
    <source>
        <dbReference type="SAM" id="SignalP"/>
    </source>
</evidence>
<name>A0A9W3CIZ0_RAPSA</name>
<reference evidence="3" key="2">
    <citation type="submission" date="2025-08" db="UniProtKB">
        <authorList>
            <consortium name="RefSeq"/>
        </authorList>
    </citation>
    <scope>IDENTIFICATION</scope>
    <source>
        <tissue evidence="3">Leaf</tissue>
    </source>
</reference>
<keyword evidence="2" id="KW-1185">Reference proteome</keyword>
<dbReference type="GeneID" id="108841545"/>
<feature type="signal peptide" evidence="1">
    <location>
        <begin position="1"/>
        <end position="22"/>
    </location>
</feature>
<protein>
    <submittedName>
        <fullName evidence="3">Uncharacterized protein LOC108841545 isoform X2</fullName>
    </submittedName>
</protein>
<accession>A0A9W3CIZ0</accession>